<name>A0A0C9XET6_9AGAR</name>
<feature type="non-terminal residue" evidence="1">
    <location>
        <position position="150"/>
    </location>
</feature>
<dbReference type="STRING" id="1095629.A0A0C9XET6"/>
<organism evidence="1 2">
    <name type="scientific">Laccaria amethystina LaAM-08-1</name>
    <dbReference type="NCBI Taxonomy" id="1095629"/>
    <lineage>
        <taxon>Eukaryota</taxon>
        <taxon>Fungi</taxon>
        <taxon>Dikarya</taxon>
        <taxon>Basidiomycota</taxon>
        <taxon>Agaricomycotina</taxon>
        <taxon>Agaricomycetes</taxon>
        <taxon>Agaricomycetidae</taxon>
        <taxon>Agaricales</taxon>
        <taxon>Agaricineae</taxon>
        <taxon>Hydnangiaceae</taxon>
        <taxon>Laccaria</taxon>
    </lineage>
</organism>
<dbReference type="HOGENOM" id="CLU_132418_0_0_1"/>
<reference evidence="1 2" key="1">
    <citation type="submission" date="2014-04" db="EMBL/GenBank/DDBJ databases">
        <authorList>
            <consortium name="DOE Joint Genome Institute"/>
            <person name="Kuo A."/>
            <person name="Kohler A."/>
            <person name="Nagy L.G."/>
            <person name="Floudas D."/>
            <person name="Copeland A."/>
            <person name="Barry K.W."/>
            <person name="Cichocki N."/>
            <person name="Veneault-Fourrey C."/>
            <person name="LaButti K."/>
            <person name="Lindquist E.A."/>
            <person name="Lipzen A."/>
            <person name="Lundell T."/>
            <person name="Morin E."/>
            <person name="Murat C."/>
            <person name="Sun H."/>
            <person name="Tunlid A."/>
            <person name="Henrissat B."/>
            <person name="Grigoriev I.V."/>
            <person name="Hibbett D.S."/>
            <person name="Martin F."/>
            <person name="Nordberg H.P."/>
            <person name="Cantor M.N."/>
            <person name="Hua S.X."/>
        </authorList>
    </citation>
    <scope>NUCLEOTIDE SEQUENCE [LARGE SCALE GENOMIC DNA]</scope>
    <source>
        <strain evidence="1 2">LaAM-08-1</strain>
    </source>
</reference>
<accession>A0A0C9XET6</accession>
<sequence length="150" mass="17248">MDKTPGDGSEWTVTPDWEEVTGLIHDLYNITELPDLSVLKKRFEDEPLYRDVIDAIVGLSFRDATVREKKRAEHRKTQYMIEGGKLWFVGGGSGTRARDRRECVSRTEAVKLAKIEHEQGGHWHRDAMKIALLDRYHSPKLDESIVKAIM</sequence>
<dbReference type="Proteomes" id="UP000054477">
    <property type="component" value="Unassembled WGS sequence"/>
</dbReference>
<evidence type="ECO:0000313" key="2">
    <source>
        <dbReference type="Proteomes" id="UP000054477"/>
    </source>
</evidence>
<proteinExistence type="predicted"/>
<evidence type="ECO:0000313" key="1">
    <source>
        <dbReference type="EMBL" id="KIK00109.1"/>
    </source>
</evidence>
<keyword evidence="2" id="KW-1185">Reference proteome</keyword>
<protein>
    <submittedName>
        <fullName evidence="1">Uncharacterized protein</fullName>
    </submittedName>
</protein>
<reference evidence="2" key="2">
    <citation type="submission" date="2015-01" db="EMBL/GenBank/DDBJ databases">
        <title>Evolutionary Origins and Diversification of the Mycorrhizal Mutualists.</title>
        <authorList>
            <consortium name="DOE Joint Genome Institute"/>
            <consortium name="Mycorrhizal Genomics Consortium"/>
            <person name="Kohler A."/>
            <person name="Kuo A."/>
            <person name="Nagy L.G."/>
            <person name="Floudas D."/>
            <person name="Copeland A."/>
            <person name="Barry K.W."/>
            <person name="Cichocki N."/>
            <person name="Veneault-Fourrey C."/>
            <person name="LaButti K."/>
            <person name="Lindquist E.A."/>
            <person name="Lipzen A."/>
            <person name="Lundell T."/>
            <person name="Morin E."/>
            <person name="Murat C."/>
            <person name="Riley R."/>
            <person name="Ohm R."/>
            <person name="Sun H."/>
            <person name="Tunlid A."/>
            <person name="Henrissat B."/>
            <person name="Grigoriev I.V."/>
            <person name="Hibbett D.S."/>
            <person name="Martin F."/>
        </authorList>
    </citation>
    <scope>NUCLEOTIDE SEQUENCE [LARGE SCALE GENOMIC DNA]</scope>
    <source>
        <strain evidence="2">LaAM-08-1</strain>
    </source>
</reference>
<gene>
    <name evidence="1" type="ORF">K443DRAFT_58848</name>
</gene>
<dbReference type="AlphaFoldDB" id="A0A0C9XET6"/>
<dbReference type="OrthoDB" id="3234307at2759"/>
<dbReference type="EMBL" id="KN838632">
    <property type="protein sequence ID" value="KIK00109.1"/>
    <property type="molecule type" value="Genomic_DNA"/>
</dbReference>